<gene>
    <name evidence="2" type="ORF">KSP39_PZI002467</name>
</gene>
<dbReference type="EMBL" id="JBBWWQ010000002">
    <property type="protein sequence ID" value="KAK8953868.1"/>
    <property type="molecule type" value="Genomic_DNA"/>
</dbReference>
<accession>A0AAP0BZM9</accession>
<feature type="compositionally biased region" description="Basic and acidic residues" evidence="1">
    <location>
        <begin position="38"/>
        <end position="51"/>
    </location>
</feature>
<name>A0AAP0BZM9_9ASPA</name>
<feature type="compositionally biased region" description="Basic and acidic residues" evidence="1">
    <location>
        <begin position="19"/>
        <end position="30"/>
    </location>
</feature>
<reference evidence="2 3" key="1">
    <citation type="journal article" date="2022" name="Nat. Plants">
        <title>Genomes of leafy and leafless Platanthera orchids illuminate the evolution of mycoheterotrophy.</title>
        <authorList>
            <person name="Li M.H."/>
            <person name="Liu K.W."/>
            <person name="Li Z."/>
            <person name="Lu H.C."/>
            <person name="Ye Q.L."/>
            <person name="Zhang D."/>
            <person name="Wang J.Y."/>
            <person name="Li Y.F."/>
            <person name="Zhong Z.M."/>
            <person name="Liu X."/>
            <person name="Yu X."/>
            <person name="Liu D.K."/>
            <person name="Tu X.D."/>
            <person name="Liu B."/>
            <person name="Hao Y."/>
            <person name="Liao X.Y."/>
            <person name="Jiang Y.T."/>
            <person name="Sun W.H."/>
            <person name="Chen J."/>
            <person name="Chen Y.Q."/>
            <person name="Ai Y."/>
            <person name="Zhai J.W."/>
            <person name="Wu S.S."/>
            <person name="Zhou Z."/>
            <person name="Hsiao Y.Y."/>
            <person name="Wu W.L."/>
            <person name="Chen Y.Y."/>
            <person name="Lin Y.F."/>
            <person name="Hsu J.L."/>
            <person name="Li C.Y."/>
            <person name="Wang Z.W."/>
            <person name="Zhao X."/>
            <person name="Zhong W.Y."/>
            <person name="Ma X.K."/>
            <person name="Ma L."/>
            <person name="Huang J."/>
            <person name="Chen G.Z."/>
            <person name="Huang M.Z."/>
            <person name="Huang L."/>
            <person name="Peng D.H."/>
            <person name="Luo Y.B."/>
            <person name="Zou S.Q."/>
            <person name="Chen S.P."/>
            <person name="Lan S."/>
            <person name="Tsai W.C."/>
            <person name="Van de Peer Y."/>
            <person name="Liu Z.J."/>
        </authorList>
    </citation>
    <scope>NUCLEOTIDE SEQUENCE [LARGE SCALE GENOMIC DNA]</scope>
    <source>
        <strain evidence="2">Lor287</strain>
    </source>
</reference>
<dbReference type="AlphaFoldDB" id="A0AAP0BZM9"/>
<comment type="caution">
    <text evidence="2">The sequence shown here is derived from an EMBL/GenBank/DDBJ whole genome shotgun (WGS) entry which is preliminary data.</text>
</comment>
<feature type="region of interest" description="Disordered" evidence="1">
    <location>
        <begin position="1"/>
        <end position="71"/>
    </location>
</feature>
<evidence type="ECO:0000256" key="1">
    <source>
        <dbReference type="SAM" id="MobiDB-lite"/>
    </source>
</evidence>
<evidence type="ECO:0000313" key="3">
    <source>
        <dbReference type="Proteomes" id="UP001418222"/>
    </source>
</evidence>
<organism evidence="2 3">
    <name type="scientific">Platanthera zijinensis</name>
    <dbReference type="NCBI Taxonomy" id="2320716"/>
    <lineage>
        <taxon>Eukaryota</taxon>
        <taxon>Viridiplantae</taxon>
        <taxon>Streptophyta</taxon>
        <taxon>Embryophyta</taxon>
        <taxon>Tracheophyta</taxon>
        <taxon>Spermatophyta</taxon>
        <taxon>Magnoliopsida</taxon>
        <taxon>Liliopsida</taxon>
        <taxon>Asparagales</taxon>
        <taxon>Orchidaceae</taxon>
        <taxon>Orchidoideae</taxon>
        <taxon>Orchideae</taxon>
        <taxon>Orchidinae</taxon>
        <taxon>Platanthera</taxon>
    </lineage>
</organism>
<evidence type="ECO:0000313" key="2">
    <source>
        <dbReference type="EMBL" id="KAK8953868.1"/>
    </source>
</evidence>
<sequence length="71" mass="7721">MARRKAAREMPCGRCGAGDADRAMSSRVDDEGGLGDAQEGRAGRDSKRESTPRGAIRLEMMLRGQRGERGR</sequence>
<dbReference type="Proteomes" id="UP001418222">
    <property type="component" value="Unassembled WGS sequence"/>
</dbReference>
<proteinExistence type="predicted"/>
<keyword evidence="3" id="KW-1185">Reference proteome</keyword>
<protein>
    <submittedName>
        <fullName evidence="2">Uncharacterized protein</fullName>
    </submittedName>
</protein>